<feature type="transmembrane region" description="Helical" evidence="1">
    <location>
        <begin position="37"/>
        <end position="57"/>
    </location>
</feature>
<keyword evidence="1" id="KW-1133">Transmembrane helix</keyword>
<evidence type="ECO:0000313" key="3">
    <source>
        <dbReference type="Proteomes" id="UP000068137"/>
    </source>
</evidence>
<dbReference type="RefSeq" id="WP_053961617.1">
    <property type="nucleotide sequence ID" value="NZ_CP012390.1"/>
</dbReference>
<keyword evidence="1" id="KW-0472">Membrane</keyword>
<accession>A0A0M4MBM1</accession>
<evidence type="ECO:0000313" key="2">
    <source>
        <dbReference type="EMBL" id="ALE18687.1"/>
    </source>
</evidence>
<name>A0A0M4MBM1_9ACTN</name>
<dbReference type="OrthoDB" id="9774600at2"/>
<gene>
    <name evidence="2" type="ORF">AL705_02170</name>
</gene>
<keyword evidence="1" id="KW-0812">Transmembrane</keyword>
<dbReference type="KEGG" id="cbq:AL705_02170"/>
<feature type="transmembrane region" description="Helical" evidence="1">
    <location>
        <begin position="69"/>
        <end position="90"/>
    </location>
</feature>
<evidence type="ECO:0000256" key="1">
    <source>
        <dbReference type="SAM" id="Phobius"/>
    </source>
</evidence>
<dbReference type="Proteomes" id="UP000068137">
    <property type="component" value="Chromosome"/>
</dbReference>
<proteinExistence type="predicted"/>
<dbReference type="AlphaFoldDB" id="A0A0M4MBM1"/>
<dbReference type="EMBL" id="CP012390">
    <property type="protein sequence ID" value="ALE18687.1"/>
    <property type="molecule type" value="Genomic_DNA"/>
</dbReference>
<dbReference type="PATRIC" id="fig|1562462.4.peg.445"/>
<feature type="transmembrane region" description="Helical" evidence="1">
    <location>
        <begin position="110"/>
        <end position="131"/>
    </location>
</feature>
<protein>
    <submittedName>
        <fullName evidence="2">Uncharacterized protein</fullName>
    </submittedName>
</protein>
<organism evidence="2 3">
    <name type="scientific">Lawsonella clevelandensis</name>
    <dbReference type="NCBI Taxonomy" id="1528099"/>
    <lineage>
        <taxon>Bacteria</taxon>
        <taxon>Bacillati</taxon>
        <taxon>Actinomycetota</taxon>
        <taxon>Actinomycetes</taxon>
        <taxon>Mycobacteriales</taxon>
        <taxon>Lawsonellaceae</taxon>
        <taxon>Lawsonella</taxon>
    </lineage>
</organism>
<sequence>MGLILIVATLRYAAYLRNNTLMMALGRLGACLLSPFSWHHYYVWIVPLLLVMVDALVNHWGQHSGWERAWIVCAFAGVVGTTATWMAEIVPHKMGPLVGVPLVTMYSYPYLFWQGIYVFMTLAVFVGVLVLSRERYISQQAISY</sequence>
<reference evidence="2 3" key="1">
    <citation type="journal article" date="2015" name="Genome Announc.">
        <title>Complete Genome Sequences for Two Strains of a Novel Fastidious, Partially Acid-Fast, Gram-Positive Corynebacterineae Bacterium, Derived from Human Clinical Samples.</title>
        <authorList>
            <person name="Nicholson A.C."/>
            <person name="Bell M."/>
            <person name="Humrighouse B.W."/>
            <person name="McQuiston J.R."/>
        </authorList>
    </citation>
    <scope>NUCLEOTIDE SEQUENCE [LARGE SCALE GENOMIC DNA]</scope>
    <source>
        <strain evidence="2 3">X1698</strain>
    </source>
</reference>